<evidence type="ECO:0000313" key="3">
    <source>
        <dbReference type="Proteomes" id="UP000815325"/>
    </source>
</evidence>
<feature type="compositionally biased region" description="Low complexity" evidence="1">
    <location>
        <begin position="1"/>
        <end position="16"/>
    </location>
</feature>
<accession>A0ABQ7H8X4</accession>
<dbReference type="Proteomes" id="UP000815325">
    <property type="component" value="Unassembled WGS sequence"/>
</dbReference>
<sequence>MSISRLSSQSLSLGGLNRKPAGLVQSAGDTNEFNLALTKAKVMKGMDERTVSNLFKRFYGSDLCDRLLRVSLQNVGVLEQVVL</sequence>
<feature type="region of interest" description="Disordered" evidence="1">
    <location>
        <begin position="1"/>
        <end position="25"/>
    </location>
</feature>
<proteinExistence type="predicted"/>
<dbReference type="EMBL" id="MU069445">
    <property type="protein sequence ID" value="KAF5843300.1"/>
    <property type="molecule type" value="Genomic_DNA"/>
</dbReference>
<reference evidence="2" key="1">
    <citation type="submission" date="2017-08" db="EMBL/GenBank/DDBJ databases">
        <authorList>
            <person name="Polle J.E."/>
            <person name="Barry K."/>
            <person name="Cushman J."/>
            <person name="Schmutz J."/>
            <person name="Tran D."/>
            <person name="Hathwaick L.T."/>
            <person name="Yim W.C."/>
            <person name="Jenkins J."/>
            <person name="Mckie-Krisberg Z.M."/>
            <person name="Prochnik S."/>
            <person name="Lindquist E."/>
            <person name="Dockter R.B."/>
            <person name="Adam C."/>
            <person name="Molina H."/>
            <person name="Bunkerborg J."/>
            <person name="Jin E."/>
            <person name="Buchheim M."/>
            <person name="Magnuson J."/>
        </authorList>
    </citation>
    <scope>NUCLEOTIDE SEQUENCE</scope>
    <source>
        <strain evidence="2">CCAP 19/18</strain>
    </source>
</reference>
<comment type="caution">
    <text evidence="2">The sequence shown here is derived from an EMBL/GenBank/DDBJ whole genome shotgun (WGS) entry which is preliminary data.</text>
</comment>
<evidence type="ECO:0000313" key="2">
    <source>
        <dbReference type="EMBL" id="KAF5843300.1"/>
    </source>
</evidence>
<evidence type="ECO:0000256" key="1">
    <source>
        <dbReference type="SAM" id="MobiDB-lite"/>
    </source>
</evidence>
<organism evidence="2 3">
    <name type="scientific">Dunaliella salina</name>
    <name type="common">Green alga</name>
    <name type="synonym">Protococcus salinus</name>
    <dbReference type="NCBI Taxonomy" id="3046"/>
    <lineage>
        <taxon>Eukaryota</taxon>
        <taxon>Viridiplantae</taxon>
        <taxon>Chlorophyta</taxon>
        <taxon>core chlorophytes</taxon>
        <taxon>Chlorophyceae</taxon>
        <taxon>CS clade</taxon>
        <taxon>Chlamydomonadales</taxon>
        <taxon>Dunaliellaceae</taxon>
        <taxon>Dunaliella</taxon>
    </lineage>
</organism>
<protein>
    <submittedName>
        <fullName evidence="2">Uncharacterized protein</fullName>
    </submittedName>
</protein>
<gene>
    <name evidence="2" type="ORF">DUNSADRAFT_102</name>
</gene>
<name>A0ABQ7H8X4_DUNSA</name>
<keyword evidence="3" id="KW-1185">Reference proteome</keyword>